<dbReference type="Gene3D" id="1.10.150.20">
    <property type="entry name" value="5' to 3' exonuclease, C-terminal subdomain"/>
    <property type="match status" value="1"/>
</dbReference>
<keyword evidence="3" id="KW-1185">Reference proteome</keyword>
<accession>A0AA37VEB9</accession>
<dbReference type="InterPro" id="IPR021725">
    <property type="entry name" value="Cdd1"/>
</dbReference>
<dbReference type="EMBL" id="BRXS01000002">
    <property type="protein sequence ID" value="GLC24914.1"/>
    <property type="molecule type" value="Genomic_DNA"/>
</dbReference>
<comment type="caution">
    <text evidence="2">The sequence shown here is derived from an EMBL/GenBank/DDBJ whole genome shotgun (WGS) entry which is preliminary data.</text>
</comment>
<name>A0AA37VEB9_9BACT</name>
<dbReference type="Pfam" id="PF11731">
    <property type="entry name" value="Cdd1"/>
    <property type="match status" value="1"/>
</dbReference>
<dbReference type="Proteomes" id="UP001161325">
    <property type="component" value="Unassembled WGS sequence"/>
</dbReference>
<sequence>MTSRRVRRERDDLQSIPGVGPSLAQDLRDLGIQHVADLRGQDPERLYARLIAERGVHQDRCVLYVFRCAVYFAETPQPDPERLKWWNWKDAQPVAAARRNRKARSSVTR</sequence>
<proteinExistence type="predicted"/>
<feature type="region of interest" description="Disordered" evidence="1">
    <location>
        <begin position="1"/>
        <end position="20"/>
    </location>
</feature>
<organism evidence="2 3">
    <name type="scientific">Roseisolibacter agri</name>
    <dbReference type="NCBI Taxonomy" id="2014610"/>
    <lineage>
        <taxon>Bacteria</taxon>
        <taxon>Pseudomonadati</taxon>
        <taxon>Gemmatimonadota</taxon>
        <taxon>Gemmatimonadia</taxon>
        <taxon>Gemmatimonadales</taxon>
        <taxon>Gemmatimonadaceae</taxon>
        <taxon>Roseisolibacter</taxon>
    </lineage>
</organism>
<evidence type="ECO:0000313" key="2">
    <source>
        <dbReference type="EMBL" id="GLC24914.1"/>
    </source>
</evidence>
<reference evidence="2" key="1">
    <citation type="submission" date="2022-08" db="EMBL/GenBank/DDBJ databases">
        <title>Draft genome sequencing of Roseisolibacter agri AW1220.</title>
        <authorList>
            <person name="Tobiishi Y."/>
            <person name="Tonouchi A."/>
        </authorList>
    </citation>
    <scope>NUCLEOTIDE SEQUENCE</scope>
    <source>
        <strain evidence="2">AW1220</strain>
    </source>
</reference>
<evidence type="ECO:0000256" key="1">
    <source>
        <dbReference type="SAM" id="MobiDB-lite"/>
    </source>
</evidence>
<evidence type="ECO:0008006" key="4">
    <source>
        <dbReference type="Google" id="ProtNLM"/>
    </source>
</evidence>
<gene>
    <name evidence="2" type="ORF">rosag_14270</name>
</gene>
<evidence type="ECO:0000313" key="3">
    <source>
        <dbReference type="Proteomes" id="UP001161325"/>
    </source>
</evidence>
<dbReference type="RefSeq" id="WP_284349357.1">
    <property type="nucleotide sequence ID" value="NZ_BRXS01000002.1"/>
</dbReference>
<protein>
    <recommendedName>
        <fullName evidence="4">Pathogenicity locus</fullName>
    </recommendedName>
</protein>
<dbReference type="AlphaFoldDB" id="A0AA37VEB9"/>